<reference evidence="11 13" key="1">
    <citation type="submission" date="2015-03" db="EMBL/GenBank/DDBJ databases">
        <authorList>
            <consortium name="Pathogen Informatics"/>
            <person name="Murphy D."/>
        </authorList>
    </citation>
    <scope>NUCLEOTIDE SEQUENCE [LARGE SCALE GENOMIC DNA]</scope>
    <source>
        <strain evidence="11">Type strain: CIP110231</strain>
        <strain evidence="13">type strain: CIP110231</strain>
    </source>
</reference>
<evidence type="ECO:0000256" key="8">
    <source>
        <dbReference type="PROSITE-ProRule" id="PRU00703"/>
    </source>
</evidence>
<dbReference type="EMBL" id="CPYD01000002">
    <property type="protein sequence ID" value="CNE05807.1"/>
    <property type="molecule type" value="Genomic_DNA"/>
</dbReference>
<comment type="subunit">
    <text evidence="9">Homodimer.</text>
</comment>
<keyword evidence="9" id="KW-0479">Metal-binding</keyword>
<dbReference type="GO" id="GO:0005886">
    <property type="term" value="C:plasma membrane"/>
    <property type="evidence" value="ECO:0007669"/>
    <property type="project" value="UniProtKB-SubCell"/>
</dbReference>
<evidence type="ECO:0000259" key="10">
    <source>
        <dbReference type="PROSITE" id="PS51371"/>
    </source>
</evidence>
<dbReference type="Proteomes" id="UP001167864">
    <property type="component" value="Unassembled WGS sequence"/>
</dbReference>
<evidence type="ECO:0000313" key="12">
    <source>
        <dbReference type="EMBL" id="MDN0087516.1"/>
    </source>
</evidence>
<dbReference type="RefSeq" id="WP_049596867.1">
    <property type="nucleotide sequence ID" value="NZ_CPYD01000002.1"/>
</dbReference>
<dbReference type="Pfam" id="PF00571">
    <property type="entry name" value="CBS"/>
    <property type="match status" value="1"/>
</dbReference>
<dbReference type="GO" id="GO:0015095">
    <property type="term" value="F:magnesium ion transmembrane transporter activity"/>
    <property type="evidence" value="ECO:0007669"/>
    <property type="project" value="UniProtKB-UniRule"/>
</dbReference>
<keyword evidence="8" id="KW-0129">CBS domain</keyword>
<dbReference type="PANTHER" id="PTHR43773">
    <property type="entry name" value="MAGNESIUM TRANSPORTER MGTE"/>
    <property type="match status" value="1"/>
</dbReference>
<accession>A0AAW7JYF0</accession>
<keyword evidence="7 9" id="KW-0472">Membrane</keyword>
<dbReference type="SUPFAM" id="SSF158791">
    <property type="entry name" value="MgtE N-terminal domain-like"/>
    <property type="match status" value="1"/>
</dbReference>
<dbReference type="EMBL" id="JAUEHU010000007">
    <property type="protein sequence ID" value="MDN0087516.1"/>
    <property type="molecule type" value="Genomic_DNA"/>
</dbReference>
<dbReference type="CDD" id="cd04606">
    <property type="entry name" value="CBS_pair_Mg_transporter"/>
    <property type="match status" value="1"/>
</dbReference>
<keyword evidence="4 9" id="KW-0812">Transmembrane</keyword>
<evidence type="ECO:0000256" key="4">
    <source>
        <dbReference type="ARBA" id="ARBA00022692"/>
    </source>
</evidence>
<comment type="similarity">
    <text evidence="2 9">Belongs to the SLC41A transporter family.</text>
</comment>
<feature type="transmembrane region" description="Helical" evidence="9">
    <location>
        <begin position="350"/>
        <end position="368"/>
    </location>
</feature>
<keyword evidence="6 9" id="KW-1133">Transmembrane helix</keyword>
<dbReference type="Gene3D" id="1.10.357.20">
    <property type="entry name" value="SLC41 divalent cation transporters, integral membrane domain"/>
    <property type="match status" value="1"/>
</dbReference>
<dbReference type="PANTHER" id="PTHR43773:SF1">
    <property type="entry name" value="MAGNESIUM TRANSPORTER MGTE"/>
    <property type="match status" value="1"/>
</dbReference>
<reference evidence="12" key="2">
    <citation type="submission" date="2023-06" db="EMBL/GenBank/DDBJ databases">
        <authorList>
            <person name="Polev D.E."/>
            <person name="Saitova A.T."/>
            <person name="Bogumilchik E.A."/>
            <person name="Kokorina G.I."/>
            <person name="Voskresenskaia E.A."/>
        </authorList>
    </citation>
    <scope>NUCLEOTIDE SEQUENCE</scope>
    <source>
        <strain evidence="12">2145 StPb PI</strain>
    </source>
</reference>
<gene>
    <name evidence="12" type="primary">mgtE</name>
    <name evidence="11" type="ORF">ERS137967_00632</name>
    <name evidence="12" type="ORF">QVN42_08940</name>
</gene>
<evidence type="ECO:0000256" key="6">
    <source>
        <dbReference type="ARBA" id="ARBA00022989"/>
    </source>
</evidence>
<keyword evidence="9" id="KW-1003">Cell membrane</keyword>
<evidence type="ECO:0000313" key="11">
    <source>
        <dbReference type="EMBL" id="CNE05807.1"/>
    </source>
</evidence>
<comment type="subcellular location">
    <subcellularLocation>
        <location evidence="9">Cell membrane</location>
        <topology evidence="9">Multi-pass membrane protein</topology>
    </subcellularLocation>
    <subcellularLocation>
        <location evidence="1">Membrane</location>
        <topology evidence="1">Multi-pass membrane protein</topology>
    </subcellularLocation>
</comment>
<dbReference type="Gene3D" id="3.10.580.10">
    <property type="entry name" value="CBS-domain"/>
    <property type="match status" value="1"/>
</dbReference>
<proteinExistence type="inferred from homology"/>
<dbReference type="Gene3D" id="1.25.60.10">
    <property type="entry name" value="MgtE N-terminal domain-like"/>
    <property type="match status" value="1"/>
</dbReference>
<sequence length="491" mass="54057">MSAPTVSDVHQHPTSAKFDAKKLAAIRQRILSLLLNNKALVDGILGRLDDREKLSDEQLLDQTAEIKHLLADLHAADLADLLEALPQDERLALWRLVDNNTRGHTLVEASETVWDSLIEEMSDKDLLKAMRNLHVDEQAYLAEYLPRNLMGRLLTSLDPAQRARVREVIQYGRDTVGQMMDFELVTVRADVTLGTVQRYLRYRKSIPDATDKIFVIDRKNTLLGELPLTTILLHSPDTPVFKVMNSEPTTFQPEQKAEDAAGAFERYDLISAAVVDAKGKLMGRLTIEEIVDVVNEESDTNLRRMGGLSPEEDVFSPVGRAVRTRWSWLAINLCTAFIASRVIGLFEHTISQLVALAALMPIVAGIGGNTGNQTITMIVRALALHHIQLGNSNVSFLMMRELGVALINGMVWGGIMGIVTYILYGDLAMGGVMTLAMMLNLLVAALMGVVIPMTMARLGRDPAIGSSVMITAITDTGGFFIFLGLATLFLV</sequence>
<feature type="transmembrane region" description="Helical" evidence="9">
    <location>
        <begin position="402"/>
        <end position="424"/>
    </location>
</feature>
<dbReference type="InterPro" id="IPR000644">
    <property type="entry name" value="CBS_dom"/>
</dbReference>
<dbReference type="GO" id="GO:0046872">
    <property type="term" value="F:metal ion binding"/>
    <property type="evidence" value="ECO:0007669"/>
    <property type="project" value="UniProtKB-KW"/>
</dbReference>
<evidence type="ECO:0000256" key="7">
    <source>
        <dbReference type="ARBA" id="ARBA00023136"/>
    </source>
</evidence>
<comment type="caution">
    <text evidence="12">The sequence shown here is derived from an EMBL/GenBank/DDBJ whole genome shotgun (WGS) entry which is preliminary data.</text>
</comment>
<keyword evidence="3 9" id="KW-0813">Transport</keyword>
<dbReference type="InterPro" id="IPR046342">
    <property type="entry name" value="CBS_dom_sf"/>
</dbReference>
<feature type="domain" description="CBS" evidence="10">
    <location>
        <begin position="244"/>
        <end position="300"/>
    </location>
</feature>
<evidence type="ECO:0000256" key="5">
    <source>
        <dbReference type="ARBA" id="ARBA00022842"/>
    </source>
</evidence>
<dbReference type="AlphaFoldDB" id="A0AAW7JYF0"/>
<evidence type="ECO:0000256" key="9">
    <source>
        <dbReference type="RuleBase" id="RU362011"/>
    </source>
</evidence>
<dbReference type="InterPro" id="IPR006668">
    <property type="entry name" value="Mg_transptr_MgtE_intracell_dom"/>
</dbReference>
<comment type="caution">
    <text evidence="9">Lacks conserved residue(s) required for the propagation of feature annotation.</text>
</comment>
<comment type="function">
    <text evidence="9">Acts as a magnesium transporter.</text>
</comment>
<dbReference type="Proteomes" id="UP000040578">
    <property type="component" value="Unassembled WGS sequence"/>
</dbReference>
<dbReference type="PROSITE" id="PS51371">
    <property type="entry name" value="CBS"/>
    <property type="match status" value="1"/>
</dbReference>
<feature type="transmembrane region" description="Helical" evidence="9">
    <location>
        <begin position="463"/>
        <end position="490"/>
    </location>
</feature>
<dbReference type="SUPFAM" id="SSF161093">
    <property type="entry name" value="MgtE membrane domain-like"/>
    <property type="match status" value="1"/>
</dbReference>
<dbReference type="SUPFAM" id="SSF54631">
    <property type="entry name" value="CBS-domain pair"/>
    <property type="match status" value="1"/>
</dbReference>
<organism evidence="12 14">
    <name type="scientific">Yersinia nurmii</name>
    <dbReference type="NCBI Taxonomy" id="685706"/>
    <lineage>
        <taxon>Bacteria</taxon>
        <taxon>Pseudomonadati</taxon>
        <taxon>Pseudomonadota</taxon>
        <taxon>Gammaproteobacteria</taxon>
        <taxon>Enterobacterales</taxon>
        <taxon>Yersiniaceae</taxon>
        <taxon>Yersinia</taxon>
    </lineage>
</organism>
<evidence type="ECO:0000313" key="14">
    <source>
        <dbReference type="Proteomes" id="UP001167864"/>
    </source>
</evidence>
<dbReference type="SMART" id="SM00924">
    <property type="entry name" value="MgtE_N"/>
    <property type="match status" value="1"/>
</dbReference>
<dbReference type="Pfam" id="PF03448">
    <property type="entry name" value="MgtE_N"/>
    <property type="match status" value="1"/>
</dbReference>
<dbReference type="InterPro" id="IPR006667">
    <property type="entry name" value="SLC41_membr_dom"/>
</dbReference>
<name>A0AAW7JYF0_9GAMM</name>
<dbReference type="InterPro" id="IPR006669">
    <property type="entry name" value="MgtE_transporter"/>
</dbReference>
<dbReference type="InterPro" id="IPR038076">
    <property type="entry name" value="MgtE_N_sf"/>
</dbReference>
<dbReference type="InterPro" id="IPR036739">
    <property type="entry name" value="SLC41_membr_dom_sf"/>
</dbReference>
<dbReference type="Pfam" id="PF01769">
    <property type="entry name" value="MgtE"/>
    <property type="match status" value="1"/>
</dbReference>
<keyword evidence="13" id="KW-1185">Reference proteome</keyword>
<keyword evidence="5 9" id="KW-0460">Magnesium</keyword>
<protein>
    <recommendedName>
        <fullName evidence="9">Magnesium transporter MgtE</fullName>
    </recommendedName>
</protein>
<evidence type="ECO:0000256" key="1">
    <source>
        <dbReference type="ARBA" id="ARBA00004141"/>
    </source>
</evidence>
<evidence type="ECO:0000313" key="13">
    <source>
        <dbReference type="Proteomes" id="UP000040578"/>
    </source>
</evidence>
<evidence type="ECO:0000256" key="2">
    <source>
        <dbReference type="ARBA" id="ARBA00009749"/>
    </source>
</evidence>
<dbReference type="NCBIfam" id="TIGR00400">
    <property type="entry name" value="mgtE"/>
    <property type="match status" value="1"/>
</dbReference>
<evidence type="ECO:0000256" key="3">
    <source>
        <dbReference type="ARBA" id="ARBA00022448"/>
    </source>
</evidence>
<feature type="transmembrane region" description="Helical" evidence="9">
    <location>
        <begin position="430"/>
        <end position="451"/>
    </location>
</feature>